<dbReference type="AlphaFoldDB" id="A0A8J8MF78"/>
<evidence type="ECO:0000256" key="7">
    <source>
        <dbReference type="ARBA" id="ARBA00022777"/>
    </source>
</evidence>
<evidence type="ECO:0000256" key="3">
    <source>
        <dbReference type="ARBA" id="ARBA00004868"/>
    </source>
</evidence>
<comment type="function">
    <text evidence="11">Catalyzes the phosphorylation of the hydroxyl group of 4-methyl-5-beta-hydroxyethylthiazole (THZ).</text>
</comment>
<comment type="pathway">
    <text evidence="3 11">Cofactor biosynthesis; thiamine diphosphate biosynthesis; 4-methyl-5-(2-phosphoethyl)-thiazole from 5-(2-hydroxyethyl)-4-methylthiazole: step 1/1.</text>
</comment>
<comment type="catalytic activity">
    <reaction evidence="1 11">
        <text>5-(2-hydroxyethyl)-4-methylthiazole + ATP = 4-methyl-5-(2-phosphooxyethyl)-thiazole + ADP + H(+)</text>
        <dbReference type="Rhea" id="RHEA:24212"/>
        <dbReference type="ChEBI" id="CHEBI:15378"/>
        <dbReference type="ChEBI" id="CHEBI:17957"/>
        <dbReference type="ChEBI" id="CHEBI:30616"/>
        <dbReference type="ChEBI" id="CHEBI:58296"/>
        <dbReference type="ChEBI" id="CHEBI:456216"/>
        <dbReference type="EC" id="2.7.1.50"/>
    </reaction>
</comment>
<dbReference type="InterPro" id="IPR000417">
    <property type="entry name" value="Hyethyz_kinase"/>
</dbReference>
<feature type="binding site" evidence="11">
    <location>
        <position position="197"/>
    </location>
    <ligand>
        <name>substrate</name>
    </ligand>
</feature>
<evidence type="ECO:0000256" key="10">
    <source>
        <dbReference type="ARBA" id="ARBA00022977"/>
    </source>
</evidence>
<gene>
    <name evidence="11 12" type="primary">thiM</name>
    <name evidence="12" type="ORF">HYG85_22360</name>
</gene>
<evidence type="ECO:0000256" key="2">
    <source>
        <dbReference type="ARBA" id="ARBA00001946"/>
    </source>
</evidence>
<keyword evidence="10 11" id="KW-0784">Thiamine biosynthesis</keyword>
<proteinExistence type="inferred from homology"/>
<dbReference type="CDD" id="cd01170">
    <property type="entry name" value="THZ_kinase"/>
    <property type="match status" value="1"/>
</dbReference>
<feature type="binding site" evidence="11">
    <location>
        <position position="170"/>
    </location>
    <ligand>
        <name>ATP</name>
        <dbReference type="ChEBI" id="CHEBI:30616"/>
    </ligand>
</feature>
<evidence type="ECO:0000256" key="9">
    <source>
        <dbReference type="ARBA" id="ARBA00022842"/>
    </source>
</evidence>
<comment type="similarity">
    <text evidence="11">Belongs to the Thz kinase family.</text>
</comment>
<dbReference type="NCBIfam" id="NF006830">
    <property type="entry name" value="PRK09355.1"/>
    <property type="match status" value="1"/>
</dbReference>
<dbReference type="EMBL" id="CP058561">
    <property type="protein sequence ID" value="QUH31520.1"/>
    <property type="molecule type" value="Genomic_DNA"/>
</dbReference>
<evidence type="ECO:0000256" key="1">
    <source>
        <dbReference type="ARBA" id="ARBA00001771"/>
    </source>
</evidence>
<name>A0A8J8MF78_9FIRM</name>
<dbReference type="HAMAP" id="MF_00228">
    <property type="entry name" value="Thz_kinase"/>
    <property type="match status" value="1"/>
</dbReference>
<dbReference type="Proteomes" id="UP000677305">
    <property type="component" value="Chromosome"/>
</dbReference>
<dbReference type="UniPathway" id="UPA00060">
    <property type="reaction ID" value="UER00139"/>
</dbReference>
<evidence type="ECO:0000256" key="11">
    <source>
        <dbReference type="HAMAP-Rule" id="MF_00228"/>
    </source>
</evidence>
<dbReference type="GO" id="GO:0009229">
    <property type="term" value="P:thiamine diphosphate biosynthetic process"/>
    <property type="evidence" value="ECO:0007669"/>
    <property type="project" value="UniProtKB-UniRule"/>
</dbReference>
<feature type="binding site" evidence="11">
    <location>
        <position position="123"/>
    </location>
    <ligand>
        <name>ATP</name>
        <dbReference type="ChEBI" id="CHEBI:30616"/>
    </ligand>
</feature>
<keyword evidence="8 11" id="KW-0067">ATP-binding</keyword>
<keyword evidence="6 11" id="KW-0547">Nucleotide-binding</keyword>
<keyword evidence="5 11" id="KW-0479">Metal-binding</keyword>
<dbReference type="GO" id="GO:0009228">
    <property type="term" value="P:thiamine biosynthetic process"/>
    <property type="evidence" value="ECO:0007669"/>
    <property type="project" value="UniProtKB-KW"/>
</dbReference>
<dbReference type="GO" id="GO:0000287">
    <property type="term" value="F:magnesium ion binding"/>
    <property type="evidence" value="ECO:0007669"/>
    <property type="project" value="UniProtKB-UniRule"/>
</dbReference>
<dbReference type="InterPro" id="IPR029056">
    <property type="entry name" value="Ribokinase-like"/>
</dbReference>
<feature type="binding site" evidence="11">
    <location>
        <position position="47"/>
    </location>
    <ligand>
        <name>substrate</name>
    </ligand>
</feature>
<keyword evidence="13" id="KW-1185">Reference proteome</keyword>
<keyword evidence="9 11" id="KW-0460">Magnesium</keyword>
<evidence type="ECO:0000313" key="13">
    <source>
        <dbReference type="Proteomes" id="UP000677305"/>
    </source>
</evidence>
<dbReference type="EC" id="2.7.1.50" evidence="11"/>
<accession>A0A8J8MF78</accession>
<dbReference type="KEGG" id="vgu:HYG85_22360"/>
<dbReference type="SUPFAM" id="SSF53613">
    <property type="entry name" value="Ribokinase-like"/>
    <property type="match status" value="1"/>
</dbReference>
<dbReference type="GO" id="GO:0004417">
    <property type="term" value="F:hydroxyethylthiazole kinase activity"/>
    <property type="evidence" value="ECO:0007669"/>
    <property type="project" value="UniProtKB-UniRule"/>
</dbReference>
<evidence type="ECO:0000256" key="8">
    <source>
        <dbReference type="ARBA" id="ARBA00022840"/>
    </source>
</evidence>
<reference evidence="12 13" key="1">
    <citation type="submission" date="2020-07" db="EMBL/GenBank/DDBJ databases">
        <title>Vallitalea guaymasensis genome.</title>
        <authorList>
            <person name="Postec A."/>
        </authorList>
    </citation>
    <scope>NUCLEOTIDE SEQUENCE [LARGE SCALE GENOMIC DNA]</scope>
    <source>
        <strain evidence="12 13">Ra1766G1</strain>
    </source>
</reference>
<evidence type="ECO:0000256" key="4">
    <source>
        <dbReference type="ARBA" id="ARBA00022679"/>
    </source>
</evidence>
<protein>
    <recommendedName>
        <fullName evidence="11">Hydroxyethylthiazole kinase</fullName>
        <ecNumber evidence="11">2.7.1.50</ecNumber>
    </recommendedName>
    <alternativeName>
        <fullName evidence="11">4-methyl-5-beta-hydroxyethylthiazole kinase</fullName>
        <shortName evidence="11">TH kinase</shortName>
        <shortName evidence="11">Thz kinase</shortName>
    </alternativeName>
</protein>
<evidence type="ECO:0000256" key="6">
    <source>
        <dbReference type="ARBA" id="ARBA00022741"/>
    </source>
</evidence>
<dbReference type="Pfam" id="PF02110">
    <property type="entry name" value="HK"/>
    <property type="match status" value="1"/>
</dbReference>
<evidence type="ECO:0000256" key="5">
    <source>
        <dbReference type="ARBA" id="ARBA00022723"/>
    </source>
</evidence>
<dbReference type="RefSeq" id="WP_212691514.1">
    <property type="nucleotide sequence ID" value="NZ_CP058561.1"/>
</dbReference>
<sequence length="274" mass="29656">MNNYIDTFDFGKIYKNSMKPLVHYITNYVTSNDVANMTLAFGGSPIMAEAIEEIEEITSMSNCLVINIGTVTSIKVQSIKKAIQVANDNNIPVILDPVGVAATSYRKEIVFHILDNYKIDVIKGNASEIKALLGLKTNSKGVDSEEIDVEDIGVIGQKVAKTYNTIAAITGKIDTVCSDRYVAKINGGSKMLTSITGTGCMISPLIAVSLAKSCDAFLSSIYGISAMDQAADIVENNLKDQESAGTFKVKLFDSIYNMKNKNLIDGKKVIVNEI</sequence>
<comment type="cofactor">
    <cofactor evidence="2 11">
        <name>Mg(2+)</name>
        <dbReference type="ChEBI" id="CHEBI:18420"/>
    </cofactor>
</comment>
<evidence type="ECO:0000313" key="12">
    <source>
        <dbReference type="EMBL" id="QUH31520.1"/>
    </source>
</evidence>
<keyword evidence="4 11" id="KW-0808">Transferase</keyword>
<dbReference type="Gene3D" id="3.40.1190.20">
    <property type="match status" value="1"/>
</dbReference>
<dbReference type="PIRSF" id="PIRSF000513">
    <property type="entry name" value="Thz_kinase"/>
    <property type="match status" value="1"/>
</dbReference>
<dbReference type="PRINTS" id="PR01099">
    <property type="entry name" value="HYETHTZKNASE"/>
</dbReference>
<dbReference type="GO" id="GO:0005524">
    <property type="term" value="F:ATP binding"/>
    <property type="evidence" value="ECO:0007669"/>
    <property type="project" value="UniProtKB-UniRule"/>
</dbReference>
<organism evidence="12 13">
    <name type="scientific">Vallitalea guaymasensis</name>
    <dbReference type="NCBI Taxonomy" id="1185412"/>
    <lineage>
        <taxon>Bacteria</taxon>
        <taxon>Bacillati</taxon>
        <taxon>Bacillota</taxon>
        <taxon>Clostridia</taxon>
        <taxon>Lachnospirales</taxon>
        <taxon>Vallitaleaceae</taxon>
        <taxon>Vallitalea</taxon>
    </lineage>
</organism>
<keyword evidence="7 11" id="KW-0418">Kinase</keyword>